<dbReference type="Gene3D" id="3.40.50.300">
    <property type="entry name" value="P-loop containing nucleotide triphosphate hydrolases"/>
    <property type="match status" value="1"/>
</dbReference>
<dbReference type="InterPro" id="IPR026983">
    <property type="entry name" value="DHC"/>
</dbReference>
<evidence type="ECO:0000313" key="1">
    <source>
        <dbReference type="EMBL" id="CAH7672919.1"/>
    </source>
</evidence>
<reference evidence="1" key="1">
    <citation type="submission" date="2022-06" db="EMBL/GenBank/DDBJ databases">
        <authorList>
            <consortium name="SYNGENTA / RWTH Aachen University"/>
        </authorList>
    </citation>
    <scope>NUCLEOTIDE SEQUENCE</scope>
</reference>
<dbReference type="PANTHER" id="PTHR10676:SF314">
    <property type="entry name" value="CYTOPLASMIC DYNEIN 1 HEAVY CHAIN 1"/>
    <property type="match status" value="1"/>
</dbReference>
<dbReference type="PANTHER" id="PTHR10676">
    <property type="entry name" value="DYNEIN HEAVY CHAIN FAMILY PROTEIN"/>
    <property type="match status" value="1"/>
</dbReference>
<dbReference type="GO" id="GO:0005868">
    <property type="term" value="C:cytoplasmic dynein complex"/>
    <property type="evidence" value="ECO:0007669"/>
    <property type="project" value="TreeGrafter"/>
</dbReference>
<dbReference type="EMBL" id="CALTRL010001523">
    <property type="protein sequence ID" value="CAH7672919.1"/>
    <property type="molecule type" value="Genomic_DNA"/>
</dbReference>
<sequence length="167" mass="18965">MEILFFRGLSTIFSLINKTIRNVLDFNSRHSGFSLQLEHTKAYALKWLLAVIVAWQNSVPLVEIDTAVDVVIPILDTHKLLMLCGPPGSGKKMTLYSALRKLTDLNVVGAQFSRATTPEMIIYTFEHHCENKRTSTWTVLARVQIGKWTVIFCDENNFPSADKYGFQ</sequence>
<dbReference type="GO" id="GO:0051959">
    <property type="term" value="F:dynein light intermediate chain binding"/>
    <property type="evidence" value="ECO:0007669"/>
    <property type="project" value="InterPro"/>
</dbReference>
<dbReference type="Gene3D" id="1.10.472.130">
    <property type="match status" value="1"/>
</dbReference>
<dbReference type="GO" id="GO:0005938">
    <property type="term" value="C:cell cortex"/>
    <property type="evidence" value="ECO:0007669"/>
    <property type="project" value="TreeGrafter"/>
</dbReference>
<organism evidence="1 2">
    <name type="scientific">Phakopsora pachyrhizi</name>
    <name type="common">Asian soybean rust disease fungus</name>
    <dbReference type="NCBI Taxonomy" id="170000"/>
    <lineage>
        <taxon>Eukaryota</taxon>
        <taxon>Fungi</taxon>
        <taxon>Dikarya</taxon>
        <taxon>Basidiomycota</taxon>
        <taxon>Pucciniomycotina</taxon>
        <taxon>Pucciniomycetes</taxon>
        <taxon>Pucciniales</taxon>
        <taxon>Phakopsoraceae</taxon>
        <taxon>Phakopsora</taxon>
    </lineage>
</organism>
<dbReference type="Pfam" id="PF12775">
    <property type="entry name" value="AAA_7"/>
    <property type="match status" value="1"/>
</dbReference>
<dbReference type="InterPro" id="IPR027417">
    <property type="entry name" value="P-loop_NTPase"/>
</dbReference>
<evidence type="ECO:0000313" key="2">
    <source>
        <dbReference type="Proteomes" id="UP001153365"/>
    </source>
</evidence>
<dbReference type="GO" id="GO:0007018">
    <property type="term" value="P:microtubule-based movement"/>
    <property type="evidence" value="ECO:0007669"/>
    <property type="project" value="InterPro"/>
</dbReference>
<dbReference type="GO" id="GO:0007097">
    <property type="term" value="P:nuclear migration"/>
    <property type="evidence" value="ECO:0007669"/>
    <property type="project" value="TreeGrafter"/>
</dbReference>
<dbReference type="SUPFAM" id="SSF52540">
    <property type="entry name" value="P-loop containing nucleoside triphosphate hydrolases"/>
    <property type="match status" value="1"/>
</dbReference>
<dbReference type="Proteomes" id="UP001153365">
    <property type="component" value="Unassembled WGS sequence"/>
</dbReference>
<comment type="caution">
    <text evidence="1">The sequence shown here is derived from an EMBL/GenBank/DDBJ whole genome shotgun (WGS) entry which is preliminary data.</text>
</comment>
<proteinExistence type="predicted"/>
<dbReference type="GO" id="GO:0005881">
    <property type="term" value="C:cytoplasmic microtubule"/>
    <property type="evidence" value="ECO:0007669"/>
    <property type="project" value="TreeGrafter"/>
</dbReference>
<accession>A0AAV0AU15</accession>
<dbReference type="GO" id="GO:0008569">
    <property type="term" value="F:minus-end-directed microtubule motor activity"/>
    <property type="evidence" value="ECO:0007669"/>
    <property type="project" value="TreeGrafter"/>
</dbReference>
<dbReference type="AlphaFoldDB" id="A0AAV0AU15"/>
<dbReference type="GO" id="GO:0031122">
    <property type="term" value="P:cytoplasmic microtubule organization"/>
    <property type="evidence" value="ECO:0007669"/>
    <property type="project" value="TreeGrafter"/>
</dbReference>
<name>A0AAV0AU15_PHAPC</name>
<dbReference type="GO" id="GO:0045505">
    <property type="term" value="F:dynein intermediate chain binding"/>
    <property type="evidence" value="ECO:0007669"/>
    <property type="project" value="InterPro"/>
</dbReference>
<gene>
    <name evidence="1" type="ORF">PPACK8108_LOCUS7755</name>
</gene>
<dbReference type="GO" id="GO:0007052">
    <property type="term" value="P:mitotic spindle organization"/>
    <property type="evidence" value="ECO:0007669"/>
    <property type="project" value="TreeGrafter"/>
</dbReference>
<keyword evidence="2" id="KW-1185">Reference proteome</keyword>
<protein>
    <submittedName>
        <fullName evidence="1">Uncharacterized protein</fullName>
    </submittedName>
</protein>